<keyword evidence="3" id="KW-1185">Reference proteome</keyword>
<sequence>MLEFYNSLDWVFQTTIILFLVYLLCKWFGGVVTALLVLIHPVHVIIFGVLIVLINIATSVFCVWSVFKLLFILL</sequence>
<evidence type="ECO:0000256" key="1">
    <source>
        <dbReference type="SAM" id="Phobius"/>
    </source>
</evidence>
<evidence type="ECO:0000313" key="3">
    <source>
        <dbReference type="Proteomes" id="UP000294134"/>
    </source>
</evidence>
<gene>
    <name evidence="2" type="ORF">PSA21_228</name>
</gene>
<keyword evidence="1" id="KW-0472">Membrane</keyword>
<keyword evidence="1" id="KW-1133">Transmembrane helix</keyword>
<feature type="transmembrane region" description="Helical" evidence="1">
    <location>
        <begin position="12"/>
        <end position="37"/>
    </location>
</feature>
<evidence type="ECO:0000313" key="2">
    <source>
        <dbReference type="EMBL" id="QBJ02754.1"/>
    </source>
</evidence>
<name>A0A481W5V3_9CAUD</name>
<dbReference type="EMBL" id="MK552327">
    <property type="protein sequence ID" value="QBJ02754.1"/>
    <property type="molecule type" value="Genomic_DNA"/>
</dbReference>
<proteinExistence type="predicted"/>
<dbReference type="Proteomes" id="UP000294134">
    <property type="component" value="Segment"/>
</dbReference>
<accession>A0A481W5V3</accession>
<protein>
    <submittedName>
        <fullName evidence="2">Uncharacterized protein</fullName>
    </submittedName>
</protein>
<keyword evidence="1" id="KW-0812">Transmembrane</keyword>
<reference evidence="2 3" key="1">
    <citation type="submission" date="2019-02" db="EMBL/GenBank/DDBJ databases">
        <authorList>
            <person name="Frampton R.A."/>
            <person name="Wojtus J.K."/>
            <person name="Fineran P.C."/>
            <person name="Hendrickson H.L."/>
        </authorList>
    </citation>
    <scope>NUCLEOTIDE SEQUENCE [LARGE SCALE GENOMIC DNA]</scope>
</reference>
<organism evidence="2 3">
    <name type="scientific">Pseudomonas phage Psa21</name>
    <dbReference type="NCBI Taxonomy" id="2530023"/>
    <lineage>
        <taxon>Viruses</taxon>
        <taxon>Duplodnaviria</taxon>
        <taxon>Heunggongvirae</taxon>
        <taxon>Uroviricota</taxon>
        <taxon>Caudoviricetes</taxon>
        <taxon>Chimalliviridae</taxon>
        <taxon>Tepukevirus</taxon>
        <taxon>Tepukevirus Psa21</taxon>
    </lineage>
</organism>
<feature type="transmembrane region" description="Helical" evidence="1">
    <location>
        <begin position="44"/>
        <end position="67"/>
    </location>
</feature>